<dbReference type="Gene3D" id="3.30.420.40">
    <property type="match status" value="1"/>
</dbReference>
<dbReference type="AlphaFoldDB" id="G5BWB2"/>
<dbReference type="PANTHER" id="PTHR11937">
    <property type="entry name" value="ACTIN"/>
    <property type="match status" value="1"/>
</dbReference>
<organism evidence="1 2">
    <name type="scientific">Heterocephalus glaber</name>
    <name type="common">Naked mole rat</name>
    <dbReference type="NCBI Taxonomy" id="10181"/>
    <lineage>
        <taxon>Eukaryota</taxon>
        <taxon>Metazoa</taxon>
        <taxon>Chordata</taxon>
        <taxon>Craniata</taxon>
        <taxon>Vertebrata</taxon>
        <taxon>Euteleostomi</taxon>
        <taxon>Mammalia</taxon>
        <taxon>Eutheria</taxon>
        <taxon>Euarchontoglires</taxon>
        <taxon>Glires</taxon>
        <taxon>Rodentia</taxon>
        <taxon>Hystricomorpha</taxon>
        <taxon>Bathyergidae</taxon>
        <taxon>Heterocephalus</taxon>
    </lineage>
</organism>
<dbReference type="SUPFAM" id="SSF53067">
    <property type="entry name" value="Actin-like ATPase domain"/>
    <property type="match status" value="1"/>
</dbReference>
<dbReference type="STRING" id="10181.G5BWB2"/>
<evidence type="ECO:0000313" key="1">
    <source>
        <dbReference type="EMBL" id="EHB13569.1"/>
    </source>
</evidence>
<dbReference type="InterPro" id="IPR004000">
    <property type="entry name" value="Actin"/>
</dbReference>
<dbReference type="Pfam" id="PF00022">
    <property type="entry name" value="Actin"/>
    <property type="match status" value="1"/>
</dbReference>
<dbReference type="EMBL" id="JH172199">
    <property type="protein sequence ID" value="EHB13569.1"/>
    <property type="molecule type" value="Genomic_DNA"/>
</dbReference>
<dbReference type="Proteomes" id="UP000006813">
    <property type="component" value="Unassembled WGS sequence"/>
</dbReference>
<name>G5BWB2_HETGA</name>
<proteinExistence type="predicted"/>
<accession>G5BWB2</accession>
<reference evidence="1 2" key="1">
    <citation type="journal article" date="2011" name="Nature">
        <title>Genome sequencing reveals insights into physiology and longevity of the naked mole rat.</title>
        <authorList>
            <person name="Kim E.B."/>
            <person name="Fang X."/>
            <person name="Fushan A.A."/>
            <person name="Huang Z."/>
            <person name="Lobanov A.V."/>
            <person name="Han L."/>
            <person name="Marino S.M."/>
            <person name="Sun X."/>
            <person name="Turanov A.A."/>
            <person name="Yang P."/>
            <person name="Yim S.H."/>
            <person name="Zhao X."/>
            <person name="Kasaikina M.V."/>
            <person name="Stoletzki N."/>
            <person name="Peng C."/>
            <person name="Polak P."/>
            <person name="Xiong Z."/>
            <person name="Kiezun A."/>
            <person name="Zhu Y."/>
            <person name="Chen Y."/>
            <person name="Kryukov G.V."/>
            <person name="Zhang Q."/>
            <person name="Peshkin L."/>
            <person name="Yang L."/>
            <person name="Bronson R.T."/>
            <person name="Buffenstein R."/>
            <person name="Wang B."/>
            <person name="Han C."/>
            <person name="Li Q."/>
            <person name="Chen L."/>
            <person name="Zhao W."/>
            <person name="Sunyaev S.R."/>
            <person name="Park T.J."/>
            <person name="Zhang G."/>
            <person name="Wang J."/>
            <person name="Gladyshev V.N."/>
        </authorList>
    </citation>
    <scope>NUCLEOTIDE SEQUENCE [LARGE SCALE GENOMIC DNA]</scope>
</reference>
<dbReference type="InParanoid" id="G5BWB2"/>
<sequence>MAAKTIVTDHRSGFLKASWLGWNQSQLIAGTLEFASEDLSTYFFKSLFKEECDKDNLFQMGTVATIQMSKCYVLKNLEEVLDFHQSLASSSDKGNTYQLPDGTPVELMPLERTALKMFVSPQVFCLQGPSISQALVDSTKSYEVPRQPMLIFHVVPCGGNSLYPGFIKCLCQELNLGVTSPARPPHEWVRKGT</sequence>
<protein>
    <submittedName>
        <fullName evidence="1">Actin-like protein 8</fullName>
    </submittedName>
</protein>
<dbReference type="FunFam" id="3.90.640.10:FF:000027">
    <property type="entry name" value="Actin like 8"/>
    <property type="match status" value="1"/>
</dbReference>
<evidence type="ECO:0000313" key="2">
    <source>
        <dbReference type="Proteomes" id="UP000006813"/>
    </source>
</evidence>
<dbReference type="InterPro" id="IPR043129">
    <property type="entry name" value="ATPase_NBD"/>
</dbReference>
<gene>
    <name evidence="1" type="ORF">GW7_04626</name>
</gene>
<dbReference type="Gene3D" id="3.90.640.10">
    <property type="entry name" value="Actin, Chain A, domain 4"/>
    <property type="match status" value="1"/>
</dbReference>